<proteinExistence type="predicted"/>
<feature type="region of interest" description="Disordered" evidence="1">
    <location>
        <begin position="138"/>
        <end position="166"/>
    </location>
</feature>
<protein>
    <recommendedName>
        <fullName evidence="5">Type IV pilus biogenesis protein PilP</fullName>
    </recommendedName>
</protein>
<reference evidence="3 4" key="1">
    <citation type="submission" date="2016-11" db="EMBL/GenBank/DDBJ databases">
        <authorList>
            <person name="Jaros S."/>
            <person name="Januszkiewicz K."/>
            <person name="Wedrychowicz H."/>
        </authorList>
    </citation>
    <scope>NUCLEOTIDE SEQUENCE [LARGE SCALE GENOMIC DNA]</scope>
    <source>
        <strain evidence="3 4">CGMCC 1.10190</strain>
    </source>
</reference>
<evidence type="ECO:0008006" key="5">
    <source>
        <dbReference type="Google" id="ProtNLM"/>
    </source>
</evidence>
<keyword evidence="2" id="KW-0732">Signal</keyword>
<feature type="chain" id="PRO_5011979795" description="Type IV pilus biogenesis protein PilP" evidence="2">
    <location>
        <begin position="24"/>
        <end position="166"/>
    </location>
</feature>
<name>A0A1M5YIV7_9BURK</name>
<keyword evidence="4" id="KW-1185">Reference proteome</keyword>
<dbReference type="EMBL" id="FQXE01000009">
    <property type="protein sequence ID" value="SHI11473.1"/>
    <property type="molecule type" value="Genomic_DNA"/>
</dbReference>
<evidence type="ECO:0000256" key="2">
    <source>
        <dbReference type="SAM" id="SignalP"/>
    </source>
</evidence>
<evidence type="ECO:0000313" key="4">
    <source>
        <dbReference type="Proteomes" id="UP000184226"/>
    </source>
</evidence>
<dbReference type="OrthoDB" id="8689362at2"/>
<dbReference type="RefSeq" id="WP_073104819.1">
    <property type="nucleotide sequence ID" value="NZ_FQXE01000009.1"/>
</dbReference>
<dbReference type="STRING" id="658167.SAMN04488135_10996"/>
<dbReference type="Proteomes" id="UP000184226">
    <property type="component" value="Unassembled WGS sequence"/>
</dbReference>
<accession>A0A1M5YIV7</accession>
<organism evidence="3 4">
    <name type="scientific">Pollutimonas bauzanensis</name>
    <dbReference type="NCBI Taxonomy" id="658167"/>
    <lineage>
        <taxon>Bacteria</taxon>
        <taxon>Pseudomonadati</taxon>
        <taxon>Pseudomonadota</taxon>
        <taxon>Betaproteobacteria</taxon>
        <taxon>Burkholderiales</taxon>
        <taxon>Alcaligenaceae</taxon>
        <taxon>Pollutimonas</taxon>
    </lineage>
</organism>
<dbReference type="AlphaFoldDB" id="A0A1M5YIV7"/>
<feature type="signal peptide" evidence="2">
    <location>
        <begin position="1"/>
        <end position="23"/>
    </location>
</feature>
<evidence type="ECO:0000313" key="3">
    <source>
        <dbReference type="EMBL" id="SHI11473.1"/>
    </source>
</evidence>
<sequence>MVNKRNALPMLALAVCLASSAAAQSTNTGKAPVTVSDLDAIMQEEIVLKAMANRAKQRAELGRYNGAAQDTILADHSLPQLAWRRSTATGWLAKFVLDNGASLIAGVGERLPGDLEIAQIDERGVKLKRGGEIIELTAAASGARPSTEAGRPEPPRPSAIPLSIPQ</sequence>
<gene>
    <name evidence="3" type="ORF">SAMN04488135_10996</name>
</gene>
<evidence type="ECO:0000256" key="1">
    <source>
        <dbReference type="SAM" id="MobiDB-lite"/>
    </source>
</evidence>